<dbReference type="PANTHER" id="PTHR43308:SF5">
    <property type="entry name" value="S-LAYER PROTEIN _ PEPTIDOGLYCAN ENDO-BETA-N-ACETYLGLUCOSAMINIDASE"/>
    <property type="match status" value="1"/>
</dbReference>
<dbReference type="PANTHER" id="PTHR43308">
    <property type="entry name" value="OUTER MEMBRANE PROTEIN ALPHA-RELATED"/>
    <property type="match status" value="1"/>
</dbReference>
<feature type="domain" description="SLH" evidence="4">
    <location>
        <begin position="3158"/>
        <end position="3221"/>
    </location>
</feature>
<dbReference type="CDD" id="cd00063">
    <property type="entry name" value="FN3"/>
    <property type="match status" value="1"/>
</dbReference>
<dbReference type="InterPro" id="IPR011042">
    <property type="entry name" value="6-blade_b-propeller_TolB-like"/>
</dbReference>
<evidence type="ECO:0000259" key="4">
    <source>
        <dbReference type="PROSITE" id="PS51272"/>
    </source>
</evidence>
<feature type="chain" id="PRO_5037588376" evidence="2">
    <location>
        <begin position="32"/>
        <end position="3284"/>
    </location>
</feature>
<dbReference type="InterPro" id="IPR001119">
    <property type="entry name" value="SLH_dom"/>
</dbReference>
<evidence type="ECO:0000256" key="1">
    <source>
        <dbReference type="SAM" id="MobiDB-lite"/>
    </source>
</evidence>
<feature type="domain" description="SLH" evidence="4">
    <location>
        <begin position="3227"/>
        <end position="3284"/>
    </location>
</feature>
<dbReference type="InterPro" id="IPR025883">
    <property type="entry name" value="Cadherin-like_domain"/>
</dbReference>
<feature type="signal peptide" evidence="2">
    <location>
        <begin position="1"/>
        <end position="31"/>
    </location>
</feature>
<dbReference type="SUPFAM" id="SSF82171">
    <property type="entry name" value="DPP6 N-terminal domain-like"/>
    <property type="match status" value="1"/>
</dbReference>
<proteinExistence type="predicted"/>
<dbReference type="Pfam" id="PF00395">
    <property type="entry name" value="SLH"/>
    <property type="match status" value="3"/>
</dbReference>
<evidence type="ECO:0000313" key="6">
    <source>
        <dbReference type="Proteomes" id="UP000650466"/>
    </source>
</evidence>
<dbReference type="InterPro" id="IPR013784">
    <property type="entry name" value="Carb-bd-like_fold"/>
</dbReference>
<dbReference type="SMART" id="SM00060">
    <property type="entry name" value="FN3"/>
    <property type="match status" value="1"/>
</dbReference>
<gene>
    <name evidence="5" type="ORF">ICC18_28475</name>
</gene>
<dbReference type="GO" id="GO:0030246">
    <property type="term" value="F:carbohydrate binding"/>
    <property type="evidence" value="ECO:0007669"/>
    <property type="project" value="InterPro"/>
</dbReference>
<dbReference type="InterPro" id="IPR036116">
    <property type="entry name" value="FN3_sf"/>
</dbReference>
<dbReference type="SUPFAM" id="SSF49265">
    <property type="entry name" value="Fibronectin type III"/>
    <property type="match status" value="1"/>
</dbReference>
<evidence type="ECO:0000259" key="3">
    <source>
        <dbReference type="PROSITE" id="PS50853"/>
    </source>
</evidence>
<organism evidence="5 6">
    <name type="scientific">Paenibacillus sedimenti</name>
    <dbReference type="NCBI Taxonomy" id="2770274"/>
    <lineage>
        <taxon>Bacteria</taxon>
        <taxon>Bacillati</taxon>
        <taxon>Bacillota</taxon>
        <taxon>Bacilli</taxon>
        <taxon>Bacillales</taxon>
        <taxon>Paenibacillaceae</taxon>
        <taxon>Paenibacillus</taxon>
    </lineage>
</organism>
<dbReference type="Gene3D" id="2.60.40.10">
    <property type="entry name" value="Immunoglobulins"/>
    <property type="match status" value="1"/>
</dbReference>
<dbReference type="InterPro" id="IPR003961">
    <property type="entry name" value="FN3_dom"/>
</dbReference>
<comment type="caution">
    <text evidence="5">The sequence shown here is derived from an EMBL/GenBank/DDBJ whole genome shotgun (WGS) entry which is preliminary data.</text>
</comment>
<dbReference type="PROSITE" id="PS51272">
    <property type="entry name" value="SLH"/>
    <property type="match status" value="3"/>
</dbReference>
<reference evidence="5" key="1">
    <citation type="submission" date="2020-09" db="EMBL/GenBank/DDBJ databases">
        <title>Draft Genome Sequence of Paenibacillus sp. WST5.</title>
        <authorList>
            <person name="Bao Z."/>
        </authorList>
    </citation>
    <scope>NUCLEOTIDE SEQUENCE</scope>
    <source>
        <strain evidence="5">WST5</strain>
    </source>
</reference>
<evidence type="ECO:0000256" key="2">
    <source>
        <dbReference type="SAM" id="SignalP"/>
    </source>
</evidence>
<dbReference type="Proteomes" id="UP000650466">
    <property type="component" value="Unassembled WGS sequence"/>
</dbReference>
<dbReference type="InterPro" id="IPR051465">
    <property type="entry name" value="Cell_Envelope_Struct_Comp"/>
</dbReference>
<feature type="compositionally biased region" description="Polar residues" evidence="1">
    <location>
        <begin position="2863"/>
        <end position="2878"/>
    </location>
</feature>
<keyword evidence="2" id="KW-0732">Signal</keyword>
<name>A0A926KXE0_9BACL</name>
<dbReference type="PROSITE" id="PS50853">
    <property type="entry name" value="FN3"/>
    <property type="match status" value="1"/>
</dbReference>
<dbReference type="SUPFAM" id="SSF49452">
    <property type="entry name" value="Starch-binding domain-like"/>
    <property type="match status" value="1"/>
</dbReference>
<sequence length="3284" mass="350738">MNRSVRNMWKKGTAILLAIVLILSDLSAASAAELGEQKAVEDPMKSNLMKAVYAALDNPGESASKHSAATAPVTTVAANASLSWNLLSKVDRSLIPTLYYNRDNPELKLSTDGRYIGFNRLDLAADQSQLKQVLSVYDRVTGVTDNVYSAEVPILANQILRFDISGDARYVAFSYAEGIHLPEPRTSVYLFDRETRMLTAITGNTGKRDFDDDTDMVSISADGQYVAFDSNAAGLVPEDTDDLRDVFVYDRESGSIQRISTRVGMKDNDYGDSNAPSISWDGRYIAFQTDAKLVDDDSHDHPDIYVYDREGGNAPFQRVSAGLNGEEADGRSSHPSISDDGQVIAYESEARNLVVDDTNDLKDIFVYDKRSAMTKRVSIGAGGIPFSRDSEQPAISDDGLYVGFQLAYEAVDETDTDSDNDDENDFPKEAYVADVAAQMAERVSVQNAPYRLVNPSMGPVVGRGGSLVVYFSEYWAKFDGTDEFKLPGIFIAAKGTVPVWPAGSQLQPSNRTVDSVTLSWQDATDPKGILGYHVYQDGKIIGYVPYGGTGGSFTASGLLPTFEHLFQIEAVNTDYHESYGGPTYKLDAGGGTPGDTLQIGWDAEKTTVMGLPMAGSKLNFFAYGNPGKQITGELTYKTWKDDSTEETHKLPLTLTERAASPGKYEAVWGMAENTSEITSLTMKMTDPESPGTVTEKQAFDLPVQVTGTAVIAFDNPGSGSLKDGILSLSSGQYGEQVTILTGDDPVSLEGLVPDKDYTIVLRSPDFRHIWAKQEQLKVGAGRKKSFTLAIEQPAKLRFQVIDQTGQPAANVQMQLFDEEQNYLGMTYTRSDGWTDWEEGLKVGTTIVAKVDIGDRLVEPVPDQRVKLIPGANEPKVILKAPGEGVLEGVVTAPNGSPVKNAFITATQMFRGKPIVRNTRTNLDGAYRLSLLEGEAKLELYESAYHYSAGGIVTAQIAEGQTTKLNIPVRQPSTGVINLEVRLKYLEDSDFGEPVNLEQLGFHTVIESKFGHMPGGYMSGYFSNAYHFGGLPGQKVSVCVTSSKPAIMTVCDEVTLDENSNATAKLFFEEKGGRIQGKLAKTDHRWINGRIYKLVGGSKTSSRYVGDDDFSEDGTFDINVPEPGTYLMELARRPVGDQVDYEYANVQFTVADKQILPIGTVTFGGKKYFSNYAGNHYDALSSRVLPGGTVSFRAGFNNRNDSEATGVSLIFDIPEGMTPVKDAGGRIVISGAATEGDARLEGQSLIVPIGTLAKKQSGTIGFQVKVDPAFNQRSLKTSAIIRAKIGTEQVEETIGSIQLDVPLVTLEVPERVFSPIVKLSGVAPSGSTVKVYDGKALIGSAPAAVSGVWSLEAELNDLGDPSTHALRAETEAGGVTLQSPVSYISYDTKKPRLLEVAMSQAPDGRWVTLNTREGISRLAYTVRPGNPFQFDLKFDKPDEVENVYIYLDGQTGDPIKAVRDGNFFHAVTPTGRGALGDIYVDYDTKPEPFVNDGRYPSLEEVRQSLPPTMHDFKLEVKSPFELKNGKYSGTVQFIFPQLKDLKATVTLTIGLNSGYKATKEELEMAERSGLPILNATFGATETEDGFKTVSKGHIPMNVLFPNGVPEGLTASLAAGDVQTFDDPVLTDVTTETFVQFGPGGEEFGKINGIKKQYSDTMGFAEKVMKITGRVESFGMDCIAELPKTVKQAGHALKSLVVGEVTKFGLGAWTAAMGLTGPGAIAAAGATAVAGQQIDNYVDSQIDAIGTGYNQCLDEEVDEKKLKRKKIARPRWIYDPSGYIYEAVPTNRLSGVKATVLYKDPVSQEWTVWDAGPYEQVNPHNTDDQGKYGWDVPEGKWKVVWEKEGYETKTSAELDVPPPHTEVNAGLVSWESPKVQTVTGVTYGGGGYMDIQFSKYVKVPSNIQAQAVTVTGPDGQEVEGTLSFVKPELNPADPAGQETLSTTLRFTPKDASALKVGSDYALKVKANLFQSYAGVWMREGHAGRFTVSLRDEAGPVPTSATVDEGGMILSLTFNEPLGAAIDASKIDLNGNAEAIASVVRSAAAGGNHTLLISLTEPLPAGETTLKVLGGAATDAAGNVSSEQELKVSRQAAGTNSKLSALSIAGGVLSPDFDPERLSYTVKVSQTAEDIQVTAVTADSKAKLTVDGVEAVSGTAKSVRVPDKGDIAIRVTAEDGQTVREYTIEVKREANPPSTDATLSALTLSSGTLTPAFHRSTTAYSVELPVGTTELGVTAAVYDAKSKLTIGGAAAESGVTKVVTIPNDKTIRVAVESEAGATKEYTIEVKHPVLSENNELRALTLSNGTLTPAFNPATTAYSVELPTGTTELGVTAAVYDAKSKLTIGGVVAVSGVEKIVTIPNDKTIRVIVEAESGATKEYTIEVKHPVVSENNDLRTLALSNGTLTPAFNPATTAYSVELPAGTTDLGVTAAVYDAKSKLTIGGAAAVSGVSKIVTIPNDKIIRVVVESESGATKEYTIEVKHPVLSENNDLRALTLSNGTLTPAFNPATTAYSVELPTGTTELGVTAAVYDAKSKLTIGGVVAVSGVEKIVTIPNDKTIRVVVESESGATKEYTIEVKHPVVSENNDLRTLALSNGTLTPAFNPATTAYSVELPAGTTDLGVTATVYDAKSKLTIGGAAAVSGVSKIVTIPNDKIIRVVVEAESGATKEYTIEVKHPVLSENNDLRALTLSNGTLTPAFNPATTAYSVELPTGTTELGVTAAVYDAKSKLTIGGAAAESGVAKIVTIPNDKIIRLVVESESGATKEYTIEVKHPFGNNNLRALTLSNGTLTPAFNPATTAYSVELPTGTTELGVTAAVYDAKSKLTIGGAAAVSGVSKIVTIPNDKIIRLVVESESGATNEYTIQVSYTSNNDPDSPDTSPGSAPAPAAKDPLNLGETAVKEKKKASSGGTALVIDIGKDAVTEALKDGKKSKELYVEANEPLDEIILQLPIDALHQLESAQAVLLVKTQLMNVRLNAAALQTSGLAEGTTIRLVIAKAEDQLAKAAAEASRKQNEALKMITGSVIVLVQAVTGGSVTPISLSAKNALQGEFAELKGGLPDVYRYDAASQSWIYVRSQKNADGKGLKFDISTTDSYAAMIFANGFEDMVGHWAKQDIEWLARRLLVNGVSTKEFRPEGSVTRAEFTAMLIRALAIPVSDTTSAVQFTDVDREAWYYKSVMAAASKGLVNGLDPGVFAPNETITREQMAVMIGRAYQILGLGSTSTTDTAALDKFVDSGHIQAWAKGGVALVLKERLMQGVTDETFEPAGITTRAQAAIVIGRLLKKQE</sequence>
<dbReference type="Gene3D" id="2.120.10.30">
    <property type="entry name" value="TolB, C-terminal domain"/>
    <property type="match status" value="1"/>
</dbReference>
<accession>A0A926KXE0</accession>
<dbReference type="InterPro" id="IPR013783">
    <property type="entry name" value="Ig-like_fold"/>
</dbReference>
<dbReference type="EMBL" id="JACVVD010000014">
    <property type="protein sequence ID" value="MBD0383993.1"/>
    <property type="molecule type" value="Genomic_DNA"/>
</dbReference>
<feature type="domain" description="Fibronectin type-III" evidence="3">
    <location>
        <begin position="502"/>
        <end position="595"/>
    </location>
</feature>
<evidence type="ECO:0000313" key="5">
    <source>
        <dbReference type="EMBL" id="MBD0383993.1"/>
    </source>
</evidence>
<protein>
    <submittedName>
        <fullName evidence="5">Cadherin-like beta sandwich domain-containing protein</fullName>
    </submittedName>
</protein>
<dbReference type="RefSeq" id="WP_188177771.1">
    <property type="nucleotide sequence ID" value="NZ_JACVVD010000014.1"/>
</dbReference>
<keyword evidence="6" id="KW-1185">Reference proteome</keyword>
<dbReference type="Gene3D" id="2.60.40.1120">
    <property type="entry name" value="Carboxypeptidase-like, regulatory domain"/>
    <property type="match status" value="1"/>
</dbReference>
<dbReference type="Pfam" id="PF12733">
    <property type="entry name" value="Cadherin-like"/>
    <property type="match status" value="8"/>
</dbReference>
<feature type="region of interest" description="Disordered" evidence="1">
    <location>
        <begin position="2863"/>
        <end position="2889"/>
    </location>
</feature>
<feature type="domain" description="SLH" evidence="4">
    <location>
        <begin position="3096"/>
        <end position="3157"/>
    </location>
</feature>